<dbReference type="AlphaFoldDB" id="A0A0F9J2M5"/>
<dbReference type="PANTHER" id="PTHR44591:SF3">
    <property type="entry name" value="RESPONSE REGULATORY DOMAIN-CONTAINING PROTEIN"/>
    <property type="match status" value="1"/>
</dbReference>
<comment type="caution">
    <text evidence="3">The sequence shown here is derived from an EMBL/GenBank/DDBJ whole genome shotgun (WGS) entry which is preliminary data.</text>
</comment>
<dbReference type="InterPro" id="IPR050595">
    <property type="entry name" value="Bact_response_regulator"/>
</dbReference>
<dbReference type="SUPFAM" id="SSF47384">
    <property type="entry name" value="Homodimeric domain of signal transducing histidine kinase"/>
    <property type="match status" value="1"/>
</dbReference>
<sequence length="274" mass="32290">MVIIISKEEDLKKSMDIYEKETGKKAIWHGKITESFKKWKKGETIINDNKERISLLITKEIKNKWQKFASENNITTVSKLIRKGVNYYMNLKSKRFDFENISTLIHYLKEPLTTIKGYSEILIENHKQNLEWDVLLKIRDIFDQSSILEKRIDNLALDKTVEDNYYDILIVDDDHYTIKLLTDFFENSNYKCGSVFDGRSTLEFLEMYSPKLILLDIILPDISGYDICKEIKSRKKFKNIPIYYITAIPLSDVKKHIKITGADGYFIKPFKMPE</sequence>
<dbReference type="InterPro" id="IPR003661">
    <property type="entry name" value="HisK_dim/P_dom"/>
</dbReference>
<dbReference type="Pfam" id="PF00072">
    <property type="entry name" value="Response_reg"/>
    <property type="match status" value="1"/>
</dbReference>
<protein>
    <recommendedName>
        <fullName evidence="2">Response regulatory domain-containing protein</fullName>
    </recommendedName>
</protein>
<dbReference type="CDD" id="cd00082">
    <property type="entry name" value="HisKA"/>
    <property type="match status" value="1"/>
</dbReference>
<keyword evidence="1" id="KW-0597">Phosphoprotein</keyword>
<feature type="domain" description="Response regulatory" evidence="2">
    <location>
        <begin position="167"/>
        <end position="274"/>
    </location>
</feature>
<dbReference type="SMART" id="SM00448">
    <property type="entry name" value="REC"/>
    <property type="match status" value="1"/>
</dbReference>
<dbReference type="SUPFAM" id="SSF52172">
    <property type="entry name" value="CheY-like"/>
    <property type="match status" value="1"/>
</dbReference>
<proteinExistence type="predicted"/>
<dbReference type="GO" id="GO:0000155">
    <property type="term" value="F:phosphorelay sensor kinase activity"/>
    <property type="evidence" value="ECO:0007669"/>
    <property type="project" value="InterPro"/>
</dbReference>
<dbReference type="PROSITE" id="PS50110">
    <property type="entry name" value="RESPONSE_REGULATORY"/>
    <property type="match status" value="1"/>
</dbReference>
<reference evidence="3" key="1">
    <citation type="journal article" date="2015" name="Nature">
        <title>Complex archaea that bridge the gap between prokaryotes and eukaryotes.</title>
        <authorList>
            <person name="Spang A."/>
            <person name="Saw J.H."/>
            <person name="Jorgensen S.L."/>
            <person name="Zaremba-Niedzwiedzka K."/>
            <person name="Martijn J."/>
            <person name="Lind A.E."/>
            <person name="van Eijk R."/>
            <person name="Schleper C."/>
            <person name="Guy L."/>
            <person name="Ettema T.J."/>
        </authorList>
    </citation>
    <scope>NUCLEOTIDE SEQUENCE</scope>
</reference>
<dbReference type="Gene3D" id="3.40.50.2300">
    <property type="match status" value="1"/>
</dbReference>
<evidence type="ECO:0000259" key="2">
    <source>
        <dbReference type="PROSITE" id="PS50110"/>
    </source>
</evidence>
<feature type="non-terminal residue" evidence="3">
    <location>
        <position position="274"/>
    </location>
</feature>
<dbReference type="EMBL" id="LAZR01010997">
    <property type="protein sequence ID" value="KKM63944.1"/>
    <property type="molecule type" value="Genomic_DNA"/>
</dbReference>
<evidence type="ECO:0000313" key="3">
    <source>
        <dbReference type="EMBL" id="KKM63944.1"/>
    </source>
</evidence>
<accession>A0A0F9J2M5</accession>
<dbReference type="InterPro" id="IPR001789">
    <property type="entry name" value="Sig_transdc_resp-reg_receiver"/>
</dbReference>
<name>A0A0F9J2M5_9ZZZZ</name>
<gene>
    <name evidence="3" type="ORF">LCGC14_1506310</name>
</gene>
<dbReference type="InterPro" id="IPR036097">
    <property type="entry name" value="HisK_dim/P_sf"/>
</dbReference>
<dbReference type="InterPro" id="IPR011006">
    <property type="entry name" value="CheY-like_superfamily"/>
</dbReference>
<evidence type="ECO:0000256" key="1">
    <source>
        <dbReference type="ARBA" id="ARBA00022553"/>
    </source>
</evidence>
<organism evidence="3">
    <name type="scientific">marine sediment metagenome</name>
    <dbReference type="NCBI Taxonomy" id="412755"/>
    <lineage>
        <taxon>unclassified sequences</taxon>
        <taxon>metagenomes</taxon>
        <taxon>ecological metagenomes</taxon>
    </lineage>
</organism>
<dbReference type="PANTHER" id="PTHR44591">
    <property type="entry name" value="STRESS RESPONSE REGULATOR PROTEIN 1"/>
    <property type="match status" value="1"/>
</dbReference>